<dbReference type="Pfam" id="PF05368">
    <property type="entry name" value="NmrA"/>
    <property type="match status" value="1"/>
</dbReference>
<evidence type="ECO:0000313" key="5">
    <source>
        <dbReference type="Proteomes" id="UP001595818"/>
    </source>
</evidence>
<sequence>MKKVLIAGASGTAGRTITKMLVGSGRYIVYGLTHKQENQSRLQDLGCIPVLANLTDMEQGLEAIKEIQPEIVISSVMGSGERPGEQELQMGKNLIEISKETRIATYVYISVFQCEIKTGIPHFEVKAKIEQLLKSSGLNHIVIRPATFMDSLFMPWFLQTVKEQSTLVSPMELNTKISYLHTLDIAELVLYVLQQNLPNETYTIGGRALSIRDLQQTLAEKTQTEIRYQKLPPEQVRQMAGKDIALMVDYFNNHGFEVPENTLPKDYKPQLREFEEEIDQYL</sequence>
<proteinExistence type="predicted"/>
<reference evidence="5" key="1">
    <citation type="journal article" date="2019" name="Int. J. Syst. Evol. Microbiol.">
        <title>The Global Catalogue of Microorganisms (GCM) 10K type strain sequencing project: providing services to taxonomists for standard genome sequencing and annotation.</title>
        <authorList>
            <consortium name="The Broad Institute Genomics Platform"/>
            <consortium name="The Broad Institute Genome Sequencing Center for Infectious Disease"/>
            <person name="Wu L."/>
            <person name="Ma J."/>
        </authorList>
    </citation>
    <scope>NUCLEOTIDE SEQUENCE [LARGE SCALE GENOMIC DNA]</scope>
    <source>
        <strain evidence="5">CGMCC 4.7466</strain>
    </source>
</reference>
<evidence type="ECO:0000259" key="3">
    <source>
        <dbReference type="Pfam" id="PF05368"/>
    </source>
</evidence>
<keyword evidence="1" id="KW-0602">Photosynthesis</keyword>
<protein>
    <submittedName>
        <fullName evidence="4">SDR family oxidoreductase</fullName>
    </submittedName>
</protein>
<evidence type="ECO:0000313" key="4">
    <source>
        <dbReference type="EMBL" id="MFC4874869.1"/>
    </source>
</evidence>
<dbReference type="PANTHER" id="PTHR47128">
    <property type="match status" value="1"/>
</dbReference>
<keyword evidence="5" id="KW-1185">Reference proteome</keyword>
<dbReference type="Proteomes" id="UP001595818">
    <property type="component" value="Unassembled WGS sequence"/>
</dbReference>
<dbReference type="Gene3D" id="3.40.50.720">
    <property type="entry name" value="NAD(P)-binding Rossmann-like Domain"/>
    <property type="match status" value="1"/>
</dbReference>
<evidence type="ECO:0000256" key="1">
    <source>
        <dbReference type="ARBA" id="ARBA00022531"/>
    </source>
</evidence>
<feature type="domain" description="NmrA-like" evidence="3">
    <location>
        <begin position="2"/>
        <end position="256"/>
    </location>
</feature>
<dbReference type="PANTHER" id="PTHR47128:SF2">
    <property type="entry name" value="PROTEIN HIGH CHLOROPHYLL FLUORESCENCE PHENOTYPE 244, CHLOROPLASTIC"/>
    <property type="match status" value="1"/>
</dbReference>
<evidence type="ECO:0000256" key="2">
    <source>
        <dbReference type="ARBA" id="ARBA00023276"/>
    </source>
</evidence>
<accession>A0ABV9T934</accession>
<dbReference type="InterPro" id="IPR044256">
    <property type="entry name" value="HCF244-like"/>
</dbReference>
<dbReference type="InterPro" id="IPR008030">
    <property type="entry name" value="NmrA-like"/>
</dbReference>
<dbReference type="InterPro" id="IPR036291">
    <property type="entry name" value="NAD(P)-bd_dom_sf"/>
</dbReference>
<dbReference type="EMBL" id="JBHSJJ010000023">
    <property type="protein sequence ID" value="MFC4874869.1"/>
    <property type="molecule type" value="Genomic_DNA"/>
</dbReference>
<dbReference type="SUPFAM" id="SSF51735">
    <property type="entry name" value="NAD(P)-binding Rossmann-fold domains"/>
    <property type="match status" value="1"/>
</dbReference>
<dbReference type="RefSeq" id="WP_377069137.1">
    <property type="nucleotide sequence ID" value="NZ_JBHSJJ010000023.1"/>
</dbReference>
<name>A0ABV9T934_9BACT</name>
<organism evidence="4 5">
    <name type="scientific">Negadavirga shengliensis</name>
    <dbReference type="NCBI Taxonomy" id="1389218"/>
    <lineage>
        <taxon>Bacteria</taxon>
        <taxon>Pseudomonadati</taxon>
        <taxon>Bacteroidota</taxon>
        <taxon>Cytophagia</taxon>
        <taxon>Cytophagales</taxon>
        <taxon>Cyclobacteriaceae</taxon>
        <taxon>Negadavirga</taxon>
    </lineage>
</organism>
<gene>
    <name evidence="4" type="ORF">ACFPFU_24405</name>
</gene>
<comment type="caution">
    <text evidence="4">The sequence shown here is derived from an EMBL/GenBank/DDBJ whole genome shotgun (WGS) entry which is preliminary data.</text>
</comment>
<keyword evidence="2" id="KW-0604">Photosystem II</keyword>